<protein>
    <recommendedName>
        <fullName evidence="4">Glycosyltransferase</fullName>
        <ecNumber evidence="4">2.4.1.-</ecNumber>
    </recommendedName>
</protein>
<dbReference type="CDD" id="cd03784">
    <property type="entry name" value="GT1_Gtf-like"/>
    <property type="match status" value="1"/>
</dbReference>
<evidence type="ECO:0000256" key="2">
    <source>
        <dbReference type="ARBA" id="ARBA00022679"/>
    </source>
</evidence>
<accession>A0A8J5HI14</accession>
<reference evidence="6 7" key="1">
    <citation type="submission" date="2020-08" db="EMBL/GenBank/DDBJ databases">
        <title>Plant Genome Project.</title>
        <authorList>
            <person name="Zhang R.-G."/>
        </authorList>
    </citation>
    <scope>NUCLEOTIDE SEQUENCE [LARGE SCALE GENOMIC DNA]</scope>
    <source>
        <tissue evidence="6">Rhizome</tissue>
    </source>
</reference>
<keyword evidence="3" id="KW-0328">Glycosyltransferase</keyword>
<dbReference type="GO" id="GO:0080044">
    <property type="term" value="F:quercetin 7-O-glucosyltransferase activity"/>
    <property type="evidence" value="ECO:0007669"/>
    <property type="project" value="TreeGrafter"/>
</dbReference>
<dbReference type="EMBL" id="JACMSC010000005">
    <property type="protein sequence ID" value="KAG6522424.1"/>
    <property type="molecule type" value="Genomic_DNA"/>
</dbReference>
<proteinExistence type="inferred from homology"/>
<evidence type="ECO:0000313" key="5">
    <source>
        <dbReference type="EMBL" id="KAG6522424.1"/>
    </source>
</evidence>
<evidence type="ECO:0000256" key="4">
    <source>
        <dbReference type="RuleBase" id="RU362057"/>
    </source>
</evidence>
<dbReference type="PANTHER" id="PTHR11926:SF1402">
    <property type="entry name" value="GLYCOSYLTRANSFERASE"/>
    <property type="match status" value="1"/>
</dbReference>
<evidence type="ECO:0000256" key="1">
    <source>
        <dbReference type="ARBA" id="ARBA00009995"/>
    </source>
</evidence>
<dbReference type="PANTHER" id="PTHR11926">
    <property type="entry name" value="GLUCOSYL/GLUCURONOSYL TRANSFERASES"/>
    <property type="match status" value="1"/>
</dbReference>
<keyword evidence="2 3" id="KW-0808">Transferase</keyword>
<sequence>MARSRFILVPFPAQGHVTAMLRLGRLLNASGFDVTMATPDFIHRRLAGSADAGDVRHACLPSGLPEADHTAEDSTAIVRAMECHMPPHLERLLLADGDGAVAGVVVDLVASWAIPVAKRCGVSVVAGFWPAMLASYRAISAIPELIRRGFISEQDGSFLRHQSQSKRELETEELEILAVEAKLSLEDLPWLVGDSAVQNLRFKFWLQVVDRAMSLQFVLVNTFPGEAGGGGHLLSPEHRSPRALPIGPLMAHERVPRPNLWEEDESCLAWLKDQPPGSVVYVSFGSWVAPLSPATISEFALGLEAAGAPFLWALRDDARWRAGLPAGFAGRSGRLVVDWAPQEAVLASPAVGCFLTHCGWLSAVEAALHGKRMLCYPIAGDHFVNAAQIAGVWGAGIRLEEGCGCGDVAEGIRRVMGGKEGEKVQKGVEELRRRVVEEKGSAEAMANLQSFLDAGKLNE</sequence>
<evidence type="ECO:0000256" key="3">
    <source>
        <dbReference type="RuleBase" id="RU003718"/>
    </source>
</evidence>
<evidence type="ECO:0000313" key="6">
    <source>
        <dbReference type="EMBL" id="KAG6522428.1"/>
    </source>
</evidence>
<dbReference type="GO" id="GO:0080043">
    <property type="term" value="F:quercetin 3-O-glucosyltransferase activity"/>
    <property type="evidence" value="ECO:0007669"/>
    <property type="project" value="TreeGrafter"/>
</dbReference>
<dbReference type="InterPro" id="IPR035595">
    <property type="entry name" value="UDP_glycos_trans_CS"/>
</dbReference>
<keyword evidence="7" id="KW-1185">Reference proteome</keyword>
<dbReference type="EC" id="2.4.1.-" evidence="4"/>
<dbReference type="EMBL" id="JACMSC010000005">
    <property type="protein sequence ID" value="KAG6522428.1"/>
    <property type="molecule type" value="Genomic_DNA"/>
</dbReference>
<dbReference type="Pfam" id="PF00201">
    <property type="entry name" value="UDPGT"/>
    <property type="match status" value="1"/>
</dbReference>
<gene>
    <name evidence="5" type="ORF">ZIOFF_019564</name>
    <name evidence="6" type="ORF">ZIOFF_019568</name>
</gene>
<comment type="similarity">
    <text evidence="1 3">Belongs to the UDP-glycosyltransferase family.</text>
</comment>
<dbReference type="AlphaFoldDB" id="A0A8J5HI14"/>
<evidence type="ECO:0000313" key="7">
    <source>
        <dbReference type="Proteomes" id="UP000734854"/>
    </source>
</evidence>
<dbReference type="PROSITE" id="PS00375">
    <property type="entry name" value="UDPGT"/>
    <property type="match status" value="1"/>
</dbReference>
<dbReference type="OrthoDB" id="5835829at2759"/>
<name>A0A8J5HI14_ZINOF</name>
<comment type="caution">
    <text evidence="6">The sequence shown here is derived from an EMBL/GenBank/DDBJ whole genome shotgun (WGS) entry which is preliminary data.</text>
</comment>
<dbReference type="InterPro" id="IPR002213">
    <property type="entry name" value="UDP_glucos_trans"/>
</dbReference>
<organism evidence="6 7">
    <name type="scientific">Zingiber officinale</name>
    <name type="common">Ginger</name>
    <name type="synonym">Amomum zingiber</name>
    <dbReference type="NCBI Taxonomy" id="94328"/>
    <lineage>
        <taxon>Eukaryota</taxon>
        <taxon>Viridiplantae</taxon>
        <taxon>Streptophyta</taxon>
        <taxon>Embryophyta</taxon>
        <taxon>Tracheophyta</taxon>
        <taxon>Spermatophyta</taxon>
        <taxon>Magnoliopsida</taxon>
        <taxon>Liliopsida</taxon>
        <taxon>Zingiberales</taxon>
        <taxon>Zingiberaceae</taxon>
        <taxon>Zingiber</taxon>
    </lineage>
</organism>
<dbReference type="Proteomes" id="UP000734854">
    <property type="component" value="Unassembled WGS sequence"/>
</dbReference>